<comment type="caution">
    <text evidence="1">The sequence shown here is derived from an EMBL/GenBank/DDBJ whole genome shotgun (WGS) entry which is preliminary data.</text>
</comment>
<name>A0A1S2FYP4_ACIBA</name>
<dbReference type="AlphaFoldDB" id="A0A1S2FYP4"/>
<dbReference type="Proteomes" id="UP000179937">
    <property type="component" value="Unassembled WGS sequence"/>
</dbReference>
<reference evidence="1 2" key="1">
    <citation type="submission" date="2016-05" db="EMBL/GenBank/DDBJ databases">
        <title>The evolution of Acinetobacter baumannii in vivo.</title>
        <authorList>
            <person name="Hua X."/>
            <person name="Yu Y."/>
        </authorList>
    </citation>
    <scope>NUCLEOTIDE SEQUENCE [LARGE SCALE GENOMIC DNA]</scope>
    <source>
        <strain evidence="1 2">XH647</strain>
    </source>
</reference>
<dbReference type="RefSeq" id="WP_071211456.1">
    <property type="nucleotide sequence ID" value="NZ_CP104297.1"/>
</dbReference>
<proteinExistence type="predicted"/>
<organism evidence="1 2">
    <name type="scientific">Acinetobacter baumannii</name>
    <dbReference type="NCBI Taxonomy" id="470"/>
    <lineage>
        <taxon>Bacteria</taxon>
        <taxon>Pseudomonadati</taxon>
        <taxon>Pseudomonadota</taxon>
        <taxon>Gammaproteobacteria</taxon>
        <taxon>Moraxellales</taxon>
        <taxon>Moraxellaceae</taxon>
        <taxon>Acinetobacter</taxon>
        <taxon>Acinetobacter calcoaceticus/baumannii complex</taxon>
    </lineage>
</organism>
<gene>
    <name evidence="1" type="ORF">A7M90_16630</name>
</gene>
<evidence type="ECO:0000313" key="1">
    <source>
        <dbReference type="EMBL" id="OIG73319.1"/>
    </source>
</evidence>
<dbReference type="EMBL" id="LYKI01000013">
    <property type="protein sequence ID" value="OIG73319.1"/>
    <property type="molecule type" value="Genomic_DNA"/>
</dbReference>
<evidence type="ECO:0000313" key="2">
    <source>
        <dbReference type="Proteomes" id="UP000179937"/>
    </source>
</evidence>
<dbReference type="InterPro" id="IPR013320">
    <property type="entry name" value="ConA-like_dom_sf"/>
</dbReference>
<protein>
    <submittedName>
        <fullName evidence="1">Uncharacterized protein</fullName>
    </submittedName>
</protein>
<dbReference type="SUPFAM" id="SSF49899">
    <property type="entry name" value="Concanavalin A-like lectins/glucanases"/>
    <property type="match status" value="1"/>
</dbReference>
<sequence length="309" mass="33337">MATLVLRSSNALDASVEALEFTLYKQRVLADGGIIANETAVKAAFQYCFDNNLTESEVFSATSANWGVKLEAGKPKKLYTLFGEAGDIDITVGTPASINYNTTSFSIPVIELKAASSNGLKTIGTANNVKSSGLCIIARAPILANGSAYGTVGTFALGELSNLTPSVSAGETLDKRMNTEFYIRSASTEVANTWRYLAYGYGSQGNIETTAAELSDASVWNRTSTYLQAGLMQLYKDGAVLKQDTTVLEKTWINDLYFNIGRSRNAGVTSLDYSSSFYGYIAEAWCLVNTTNEKMRILSLRSSQLYAAV</sequence>
<accession>A0A1S2FYP4</accession>